<organism evidence="1">
    <name type="scientific">Anguilla anguilla</name>
    <name type="common">European freshwater eel</name>
    <name type="synonym">Muraena anguilla</name>
    <dbReference type="NCBI Taxonomy" id="7936"/>
    <lineage>
        <taxon>Eukaryota</taxon>
        <taxon>Metazoa</taxon>
        <taxon>Chordata</taxon>
        <taxon>Craniata</taxon>
        <taxon>Vertebrata</taxon>
        <taxon>Euteleostomi</taxon>
        <taxon>Actinopterygii</taxon>
        <taxon>Neopterygii</taxon>
        <taxon>Teleostei</taxon>
        <taxon>Anguilliformes</taxon>
        <taxon>Anguillidae</taxon>
        <taxon>Anguilla</taxon>
    </lineage>
</organism>
<dbReference type="EMBL" id="GBXM01039527">
    <property type="protein sequence ID" value="JAH69050.1"/>
    <property type="molecule type" value="Transcribed_RNA"/>
</dbReference>
<protein>
    <recommendedName>
        <fullName evidence="2">HTH psq-type domain-containing protein</fullName>
    </recommendedName>
</protein>
<proteinExistence type="predicted"/>
<accession>A0A0E9UV23</accession>
<reference evidence="1" key="2">
    <citation type="journal article" date="2015" name="Fish Shellfish Immunol.">
        <title>Early steps in the European eel (Anguilla anguilla)-Vibrio vulnificus interaction in the gills: Role of the RtxA13 toxin.</title>
        <authorList>
            <person name="Callol A."/>
            <person name="Pajuelo D."/>
            <person name="Ebbesson L."/>
            <person name="Teles M."/>
            <person name="MacKenzie S."/>
            <person name="Amaro C."/>
        </authorList>
    </citation>
    <scope>NUCLEOTIDE SEQUENCE</scope>
</reference>
<reference evidence="1" key="1">
    <citation type="submission" date="2014-11" db="EMBL/GenBank/DDBJ databases">
        <authorList>
            <person name="Amaro Gonzalez C."/>
        </authorList>
    </citation>
    <scope>NUCLEOTIDE SEQUENCE</scope>
</reference>
<evidence type="ECO:0008006" key="2">
    <source>
        <dbReference type="Google" id="ProtNLM"/>
    </source>
</evidence>
<name>A0A0E9UV23_ANGAN</name>
<sequence>MRTKSVSMPVKEAIVRLINLNELIRNTTKTLGVSKSTVWYIVRKQECAGNLIANNLI</sequence>
<dbReference type="Gene3D" id="1.10.10.10">
    <property type="entry name" value="Winged helix-like DNA-binding domain superfamily/Winged helix DNA-binding domain"/>
    <property type="match status" value="1"/>
</dbReference>
<dbReference type="InterPro" id="IPR036388">
    <property type="entry name" value="WH-like_DNA-bd_sf"/>
</dbReference>
<evidence type="ECO:0000313" key="1">
    <source>
        <dbReference type="EMBL" id="JAH69050.1"/>
    </source>
</evidence>
<dbReference type="AlphaFoldDB" id="A0A0E9UV23"/>